<protein>
    <submittedName>
        <fullName evidence="1">Uncharacterized protein</fullName>
    </submittedName>
</protein>
<dbReference type="Proteomes" id="UP000006166">
    <property type="component" value="Plasmid SV1_lp28-4"/>
</dbReference>
<evidence type="ECO:0000313" key="2">
    <source>
        <dbReference type="Proteomes" id="UP000006166"/>
    </source>
</evidence>
<keyword evidence="2" id="KW-1185">Reference proteome</keyword>
<reference evidence="1 2" key="1">
    <citation type="journal article" date="2011" name="J. Bacteriol.">
        <title>Whole genome sequence of an unusual Borrelia burgdorferi sensu lato isolate.</title>
        <authorList>
            <person name="Casjens S.R."/>
            <person name="Fraser-Liggett C.M."/>
            <person name="Mongodin E.F."/>
            <person name="Qiu W.G."/>
            <person name="Dunn J.J."/>
            <person name="Luft B.J."/>
            <person name="Schutzer S.E."/>
        </authorList>
    </citation>
    <scope>NUCLEOTIDE SEQUENCE [LARGE SCALE GENOMIC DNA]</scope>
    <source>
        <strain evidence="1 2">SV1</strain>
    </source>
</reference>
<geneLocation type="plasmid" evidence="1 2">
    <name>SV1_lp28-4</name>
</geneLocation>
<evidence type="ECO:0000313" key="1">
    <source>
        <dbReference type="EMBL" id="ACN93530.1"/>
    </source>
</evidence>
<proteinExistence type="predicted"/>
<sequence>MTIIYFIEGPSVSGRAICVKIKNRSKKWEKKKIKGSSFI</sequence>
<keyword evidence="1" id="KW-0614">Plasmid</keyword>
<dbReference type="EMBL" id="CP001523">
    <property type="protein sequence ID" value="ACN93530.1"/>
    <property type="molecule type" value="Genomic_DNA"/>
</dbReference>
<gene>
    <name evidence="1" type="ORF">BSV1_I26</name>
</gene>
<dbReference type="AlphaFoldDB" id="A0A806C6X8"/>
<name>A0A806C6X8_9SPIR</name>
<organism evidence="1 2">
    <name type="scientific">Borreliella finlandensis</name>
    <dbReference type="NCBI Taxonomy" id="498741"/>
    <lineage>
        <taxon>Bacteria</taxon>
        <taxon>Pseudomonadati</taxon>
        <taxon>Spirochaetota</taxon>
        <taxon>Spirochaetia</taxon>
        <taxon>Spirochaetales</taxon>
        <taxon>Borreliaceae</taxon>
        <taxon>Borreliella</taxon>
    </lineage>
</organism>
<accession>A0A806C6X8</accession>